<reference evidence="1 2" key="1">
    <citation type="submission" date="2024-02" db="EMBL/GenBank/DDBJ databases">
        <title>de novo genome assembly of Solanum bulbocastanum strain 11H21.</title>
        <authorList>
            <person name="Hosaka A.J."/>
        </authorList>
    </citation>
    <scope>NUCLEOTIDE SEQUENCE [LARGE SCALE GENOMIC DNA]</scope>
    <source>
        <tissue evidence="1">Young leaves</tissue>
    </source>
</reference>
<gene>
    <name evidence="1" type="ORF">RDI58_003950</name>
</gene>
<comment type="caution">
    <text evidence="1">The sequence shown here is derived from an EMBL/GenBank/DDBJ whole genome shotgun (WGS) entry which is preliminary data.</text>
</comment>
<name>A0AAN8U0L6_SOLBU</name>
<keyword evidence="2" id="KW-1185">Reference proteome</keyword>
<dbReference type="Proteomes" id="UP001371456">
    <property type="component" value="Unassembled WGS sequence"/>
</dbReference>
<dbReference type="AlphaFoldDB" id="A0AAN8U0L6"/>
<protein>
    <submittedName>
        <fullName evidence="1">Uncharacterized protein</fullName>
    </submittedName>
</protein>
<accession>A0AAN8U0L6</accession>
<organism evidence="1 2">
    <name type="scientific">Solanum bulbocastanum</name>
    <name type="common">Wild potato</name>
    <dbReference type="NCBI Taxonomy" id="147425"/>
    <lineage>
        <taxon>Eukaryota</taxon>
        <taxon>Viridiplantae</taxon>
        <taxon>Streptophyta</taxon>
        <taxon>Embryophyta</taxon>
        <taxon>Tracheophyta</taxon>
        <taxon>Spermatophyta</taxon>
        <taxon>Magnoliopsida</taxon>
        <taxon>eudicotyledons</taxon>
        <taxon>Gunneridae</taxon>
        <taxon>Pentapetalae</taxon>
        <taxon>asterids</taxon>
        <taxon>lamiids</taxon>
        <taxon>Solanales</taxon>
        <taxon>Solanaceae</taxon>
        <taxon>Solanoideae</taxon>
        <taxon>Solaneae</taxon>
        <taxon>Solanum</taxon>
    </lineage>
</organism>
<dbReference type="EMBL" id="JBANQN010000002">
    <property type="protein sequence ID" value="KAK6796249.1"/>
    <property type="molecule type" value="Genomic_DNA"/>
</dbReference>
<evidence type="ECO:0000313" key="1">
    <source>
        <dbReference type="EMBL" id="KAK6796249.1"/>
    </source>
</evidence>
<proteinExistence type="predicted"/>
<sequence>MSNCPQLKSLKTQEFCGSFAHDFSKM</sequence>
<evidence type="ECO:0000313" key="2">
    <source>
        <dbReference type="Proteomes" id="UP001371456"/>
    </source>
</evidence>